<gene>
    <name evidence="5" type="ORF">QQ055_04405</name>
</gene>
<keyword evidence="6" id="KW-1185">Reference proteome</keyword>
<accession>A0ABT7LXG6</accession>
<dbReference type="InterPro" id="IPR001646">
    <property type="entry name" value="5peptide_repeat"/>
</dbReference>
<dbReference type="Proteomes" id="UP001230986">
    <property type="component" value="Unassembled WGS sequence"/>
</dbReference>
<feature type="region of interest" description="Disordered" evidence="2">
    <location>
        <begin position="1005"/>
        <end position="1065"/>
    </location>
</feature>
<sequence>MNLSIRHWLAERNLTLARLKWVAGAQMAGIAFRIAQDLEFKSLSLFEVAVLAEIFELPIAIAWPELSPLAELMGCLLRVLSQKKPLKRNEGTWLVFQIAYLNGLDRLLQQETLVRRPWINRAMLPTDEPQNNIALNQPQLPDLLQTLRPGHLSDTQAEQALSQWSASLLVQQINQTASAWLMANGAEEIESQLLIGRLSHGLPGELLEAIALHSSALPQLQKFVRLGTVASWSESLHESDDYELLEVSPPPTPTLGPMPIDLARERYRAGFNIALSQPMFEECFSLNDIHVPLKGVVYDGTLGSNPPPVDLMEWAKTQLSDLSSIAVVEGLPGQGKSSFCQMWAAKVASEFYPSWMPVLIRLRDVTLGTTLEQTLLSALPLGNFTCADGWLSPVHSPCLLVFDGLDELPRSPLAEDQIWLLMDQIVRFQSQYAGPTGLPRHKVFITCRNGTLSRAGIETLHISSTHSQTPLLSHLRRIAIAPMGQDEVKQWFKHWSRLQTKNIAQAYFNFLKQGGLFRPTPPTKELANLVRQPLMLYFLGILHRDGLLHESVFQMPYPQVKFEIYDRLLTWLLGKPTAGLSVSGRLETPGRVGLAHAGRRTEAIANLLKTRQPHQIRAAMQTTALSILQSGRATIRYDALQSYLGDEPTLAAFCFRFEEVQTDTSKFQQTFQRVGFAHRSLGEYLCAEEIAAQLKALAQIVRDPYGELKFATDDKSAIAQHLYNLLGYGILPLEMEDLIAERLWREEARDEEAFRFRTLFARLHRFYRSYCRGRWMDEGIAHKARQHLQQFNNSLNVLQIDAAVGLNTFLLLCACRREANLPFWPCGNATPKRSKQNAPPEALSAEEPMEFNPSQLLALAGRTAVLSPNSFWLRVRYSLKSIQLSGTYLYRALLAGGNLQAADLSASVLVEANLVGANLKEANLSWANLTGANLTGANLTGANLEGANLMGANLQRCNLQSTQLNNACLVETQMDESSWDIARAKGAFFSWEQYQAYSQAIATQSIKEEPTTDSSGDDATSVLPIEMAEDEPVAVPSSSTLSEEDIDAETVVYRPPLSDETRALE</sequence>
<dbReference type="InterPro" id="IPR027417">
    <property type="entry name" value="P-loop_NTPase"/>
</dbReference>
<dbReference type="PANTHER" id="PTHR47485:SF1">
    <property type="entry name" value="THYLAKOID LUMENAL 17.4 KDA PROTEIN, CHLOROPLASTIC"/>
    <property type="match status" value="1"/>
</dbReference>
<reference evidence="5 6" key="1">
    <citation type="submission" date="2023-06" db="EMBL/GenBank/DDBJ databases">
        <title>Whole genome sequence of Oscillatoria calcuttensis NRMC-F 0142.</title>
        <authorList>
            <person name="Shakena Fathima T."/>
            <person name="Muralitharan G."/>
            <person name="Thajuddin N."/>
        </authorList>
    </citation>
    <scope>NUCLEOTIDE SEQUENCE [LARGE SCALE GENOMIC DNA]</scope>
    <source>
        <strain evidence="5 6">NRMC-F 0142</strain>
    </source>
</reference>
<evidence type="ECO:0000313" key="6">
    <source>
        <dbReference type="Proteomes" id="UP001230986"/>
    </source>
</evidence>
<dbReference type="SUPFAM" id="SSF52540">
    <property type="entry name" value="P-loop containing nucleoside triphosphate hydrolases"/>
    <property type="match status" value="1"/>
</dbReference>
<dbReference type="Pfam" id="PF05729">
    <property type="entry name" value="NACHT"/>
    <property type="match status" value="1"/>
</dbReference>
<dbReference type="PANTHER" id="PTHR47485">
    <property type="entry name" value="THYLAKOID LUMENAL 17.4 KDA PROTEIN, CHLOROPLASTIC"/>
    <property type="match status" value="1"/>
</dbReference>
<dbReference type="Gene3D" id="3.40.50.300">
    <property type="entry name" value="P-loop containing nucleotide triphosphate hydrolases"/>
    <property type="match status" value="1"/>
</dbReference>
<keyword evidence="1" id="KW-0677">Repeat</keyword>
<protein>
    <submittedName>
        <fullName evidence="5">Pentapeptide repeat-containing protein</fullName>
    </submittedName>
</protein>
<dbReference type="RefSeq" id="WP_284474407.1">
    <property type="nucleotide sequence ID" value="NZ_JASVEJ010000017.1"/>
</dbReference>
<proteinExistence type="predicted"/>
<dbReference type="Gene3D" id="2.160.20.80">
    <property type="entry name" value="E3 ubiquitin-protein ligase SopA"/>
    <property type="match status" value="1"/>
</dbReference>
<name>A0ABT7LXG6_9CYAN</name>
<feature type="domain" description="NACHT" evidence="3">
    <location>
        <begin position="326"/>
        <end position="496"/>
    </location>
</feature>
<organism evidence="5 6">
    <name type="scientific">Geitlerinema calcuttense NRMC-F 0142</name>
    <dbReference type="NCBI Taxonomy" id="2922238"/>
    <lineage>
        <taxon>Bacteria</taxon>
        <taxon>Bacillati</taxon>
        <taxon>Cyanobacteriota</taxon>
        <taxon>Cyanophyceae</taxon>
        <taxon>Geitlerinematales</taxon>
        <taxon>Geitlerinemataceae</taxon>
        <taxon>Geitlerinema</taxon>
    </lineage>
</organism>
<dbReference type="InterPro" id="IPR007111">
    <property type="entry name" value="NACHT_NTPase"/>
</dbReference>
<dbReference type="SUPFAM" id="SSF141571">
    <property type="entry name" value="Pentapeptide repeat-like"/>
    <property type="match status" value="1"/>
</dbReference>
<evidence type="ECO:0000256" key="1">
    <source>
        <dbReference type="ARBA" id="ARBA00022737"/>
    </source>
</evidence>
<evidence type="ECO:0000259" key="3">
    <source>
        <dbReference type="Pfam" id="PF05729"/>
    </source>
</evidence>
<dbReference type="EMBL" id="JASVEJ010000017">
    <property type="protein sequence ID" value="MDL5056706.1"/>
    <property type="molecule type" value="Genomic_DNA"/>
</dbReference>
<dbReference type="Pfam" id="PF22735">
    <property type="entry name" value="NNH3"/>
    <property type="match status" value="1"/>
</dbReference>
<evidence type="ECO:0000256" key="2">
    <source>
        <dbReference type="SAM" id="MobiDB-lite"/>
    </source>
</evidence>
<dbReference type="InterPro" id="IPR054568">
    <property type="entry name" value="NNH3"/>
</dbReference>
<dbReference type="Pfam" id="PF00805">
    <property type="entry name" value="Pentapeptide"/>
    <property type="match status" value="1"/>
</dbReference>
<evidence type="ECO:0000313" key="5">
    <source>
        <dbReference type="EMBL" id="MDL5056706.1"/>
    </source>
</evidence>
<evidence type="ECO:0000259" key="4">
    <source>
        <dbReference type="Pfam" id="PF22735"/>
    </source>
</evidence>
<feature type="domain" description="NACHT N-terminal Helical" evidence="4">
    <location>
        <begin position="38"/>
        <end position="286"/>
    </location>
</feature>
<comment type="caution">
    <text evidence="5">The sequence shown here is derived from an EMBL/GenBank/DDBJ whole genome shotgun (WGS) entry which is preliminary data.</text>
</comment>